<gene>
    <name evidence="2" type="ORF">SALLE_v1c10940</name>
</gene>
<dbReference type="AlphaFoldDB" id="A0A345Z585"/>
<evidence type="ECO:0000256" key="1">
    <source>
        <dbReference type="SAM" id="SignalP"/>
    </source>
</evidence>
<keyword evidence="3" id="KW-1185">Reference proteome</keyword>
<feature type="signal peptide" evidence="1">
    <location>
        <begin position="1"/>
        <end position="19"/>
    </location>
</feature>
<dbReference type="RefSeq" id="WP_115558648.1">
    <property type="nucleotide sequence ID" value="NZ_CP031376.1"/>
</dbReference>
<evidence type="ECO:0000313" key="2">
    <source>
        <dbReference type="EMBL" id="AXK51764.1"/>
    </source>
</evidence>
<keyword evidence="1" id="KW-0732">Signal</keyword>
<organism evidence="2 3">
    <name type="scientific">Spiroplasma alleghenense</name>
    <dbReference type="NCBI Taxonomy" id="216931"/>
    <lineage>
        <taxon>Bacteria</taxon>
        <taxon>Bacillati</taxon>
        <taxon>Mycoplasmatota</taxon>
        <taxon>Mollicutes</taxon>
        <taxon>Entomoplasmatales</taxon>
        <taxon>Spiroplasmataceae</taxon>
        <taxon>Spiroplasma</taxon>
    </lineage>
</organism>
<protein>
    <submittedName>
        <fullName evidence="2">Uncharacterized protein</fullName>
    </submittedName>
</protein>
<sequence>MKNINLLSTLLLSGGFSLAPSLLTQENLSSSIKNDELDSKVVNSISRTFNSSFRPKPGNATSYWNEDNLIQSIKDDANILLENNPGKRIVKIGYLDLYRNYNKVSNIDLLPFKTALLGNINIKNIWDIKLNGEQTYIFLTGYQFKYNLSYKDRNGDSSQIIFDSGKKWDKVPKLEFKYNLYV</sequence>
<accession>A0A345Z585</accession>
<dbReference type="EMBL" id="CP031376">
    <property type="protein sequence ID" value="AXK51764.1"/>
    <property type="molecule type" value="Genomic_DNA"/>
</dbReference>
<name>A0A345Z585_9MOLU</name>
<feature type="chain" id="PRO_5016574726" evidence="1">
    <location>
        <begin position="20"/>
        <end position="182"/>
    </location>
</feature>
<reference evidence="2 3" key="1">
    <citation type="submission" date="2018-07" db="EMBL/GenBank/DDBJ databases">
        <title>Complete genome sequence of Spiroplasma alleghenense PLHS-1 (ATCC 51752).</title>
        <authorList>
            <person name="Chou L."/>
            <person name="Lee T.-Y."/>
            <person name="Tsai Y.-M."/>
            <person name="Kuo C.-H."/>
        </authorList>
    </citation>
    <scope>NUCLEOTIDE SEQUENCE [LARGE SCALE GENOMIC DNA]</scope>
    <source>
        <strain evidence="2 3">PLHS-1</strain>
    </source>
</reference>
<dbReference type="KEGG" id="salx:SALLE_v1c10940"/>
<evidence type="ECO:0000313" key="3">
    <source>
        <dbReference type="Proteomes" id="UP000254792"/>
    </source>
</evidence>
<dbReference type="Proteomes" id="UP000254792">
    <property type="component" value="Chromosome"/>
</dbReference>
<proteinExistence type="predicted"/>